<dbReference type="Proteomes" id="UP000185628">
    <property type="component" value="Unassembled WGS sequence"/>
</dbReference>
<proteinExistence type="predicted"/>
<dbReference type="STRING" id="208480.SAMN02910418_01199"/>
<reference evidence="3" key="1">
    <citation type="submission" date="2016-12" db="EMBL/GenBank/DDBJ databases">
        <authorList>
            <person name="Meng X."/>
        </authorList>
    </citation>
    <scope>NUCLEOTIDE SEQUENCE [LARGE SCALE GENOMIC DNA]</scope>
    <source>
        <strain evidence="3">DSM 19116</strain>
    </source>
</reference>
<dbReference type="InterPro" id="IPR012338">
    <property type="entry name" value="Beta-lactam/transpept-like"/>
</dbReference>
<dbReference type="AlphaFoldDB" id="A0A1Q5Q0J2"/>
<dbReference type="EMBL" id="MQVR01000065">
    <property type="protein sequence ID" value="OKL53384.1"/>
    <property type="molecule type" value="Genomic_DNA"/>
</dbReference>
<sequence>MLTSTDVLPCAPLLGEWSFDCGLVVVDRGGVIHTEGSVNTVFPFASVTKPLAVYAALIAVDRHMFDLDAPAGPRAPEGATIRHLMAHASGLPFEAGYASQRPERHRVYSNVGIEIMGEQFEEATGVDIQTWTDEQVLTPLGVVDVEFDGSPAWGAKGSARCLAEIVREWLNPTLVSPEIFREATSTQFAGLDGVVPSYGRHKENAWGLGFEIHGQKDPHWMSTLHSPKAFGHFGRSGSFVWVDPDLGLAAVFLGEKPYDEEHHAKWTDLNGRIVACYRKNGR</sequence>
<evidence type="ECO:0000313" key="2">
    <source>
        <dbReference type="EMBL" id="OKL53384.1"/>
    </source>
</evidence>
<comment type="caution">
    <text evidence="2">The sequence shown here is derived from an EMBL/GenBank/DDBJ whole genome shotgun (WGS) entry which is preliminary data.</text>
</comment>
<dbReference type="Pfam" id="PF00144">
    <property type="entry name" value="Beta-lactamase"/>
    <property type="match status" value="1"/>
</dbReference>
<protein>
    <recommendedName>
        <fullName evidence="1">Beta-lactamase-related domain-containing protein</fullName>
    </recommendedName>
</protein>
<dbReference type="PANTHER" id="PTHR43283:SF15">
    <property type="entry name" value="CONSERVED PROTEIN"/>
    <property type="match status" value="1"/>
</dbReference>
<dbReference type="SUPFAM" id="SSF56601">
    <property type="entry name" value="beta-lactamase/transpeptidase-like"/>
    <property type="match status" value="1"/>
</dbReference>
<evidence type="ECO:0000313" key="3">
    <source>
        <dbReference type="Proteomes" id="UP000185628"/>
    </source>
</evidence>
<dbReference type="PANTHER" id="PTHR43283">
    <property type="entry name" value="BETA-LACTAMASE-RELATED"/>
    <property type="match status" value="1"/>
</dbReference>
<name>A0A1Q5Q0J2_9ACTO</name>
<accession>A0A1Q5Q0J2</accession>
<keyword evidence="3" id="KW-1185">Reference proteome</keyword>
<gene>
    <name evidence="2" type="ORF">BSZ39_09870</name>
</gene>
<evidence type="ECO:0000259" key="1">
    <source>
        <dbReference type="Pfam" id="PF00144"/>
    </source>
</evidence>
<dbReference type="Gene3D" id="3.40.710.10">
    <property type="entry name" value="DD-peptidase/beta-lactamase superfamily"/>
    <property type="match status" value="1"/>
</dbReference>
<organism evidence="2 3">
    <name type="scientific">Bowdeniella nasicola</name>
    <dbReference type="NCBI Taxonomy" id="208480"/>
    <lineage>
        <taxon>Bacteria</taxon>
        <taxon>Bacillati</taxon>
        <taxon>Actinomycetota</taxon>
        <taxon>Actinomycetes</taxon>
        <taxon>Actinomycetales</taxon>
        <taxon>Actinomycetaceae</taxon>
        <taxon>Bowdeniella</taxon>
    </lineage>
</organism>
<dbReference type="OrthoDB" id="3336932at2"/>
<dbReference type="InterPro" id="IPR050789">
    <property type="entry name" value="Diverse_Enzym_Activities"/>
</dbReference>
<feature type="domain" description="Beta-lactamase-related" evidence="1">
    <location>
        <begin position="24"/>
        <end position="266"/>
    </location>
</feature>
<dbReference type="InterPro" id="IPR001466">
    <property type="entry name" value="Beta-lactam-related"/>
</dbReference>